<dbReference type="FunFam" id="3.30.200.20:FF:000162">
    <property type="entry name" value="Adenine nucleotide alpha hydrolase-like domain kinase"/>
    <property type="match status" value="1"/>
</dbReference>
<dbReference type="Gramene" id="ERN04420">
    <property type="protein sequence ID" value="ERN04420"/>
    <property type="gene ID" value="AMTR_s00133p00058260"/>
</dbReference>
<keyword evidence="4" id="KW-1133">Transmembrane helix</keyword>
<keyword evidence="8" id="KW-1185">Reference proteome</keyword>
<dbReference type="InterPro" id="IPR011009">
    <property type="entry name" value="Kinase-like_dom_sf"/>
</dbReference>
<evidence type="ECO:0000313" key="7">
    <source>
        <dbReference type="EMBL" id="ERN04420.1"/>
    </source>
</evidence>
<evidence type="ECO:0000313" key="8">
    <source>
        <dbReference type="Proteomes" id="UP000017836"/>
    </source>
</evidence>
<dbReference type="OMA" id="NCSHCPW"/>
<keyword evidence="1 3" id="KW-0547">Nucleotide-binding</keyword>
<dbReference type="Gene3D" id="3.30.200.20">
    <property type="entry name" value="Phosphorylase Kinase, domain 1"/>
    <property type="match status" value="1"/>
</dbReference>
<keyword evidence="2 3" id="KW-0067">ATP-binding</keyword>
<dbReference type="PANTHER" id="PTHR46008:SF18">
    <property type="entry name" value="PROTEIN KINASE DOMAIN-CONTAINING PROTEIN"/>
    <property type="match status" value="1"/>
</dbReference>
<dbReference type="Pfam" id="PF07714">
    <property type="entry name" value="PK_Tyr_Ser-Thr"/>
    <property type="match status" value="1"/>
</dbReference>
<dbReference type="GO" id="GO:0004672">
    <property type="term" value="F:protein kinase activity"/>
    <property type="evidence" value="ECO:0007669"/>
    <property type="project" value="InterPro"/>
</dbReference>
<protein>
    <recommendedName>
        <fullName evidence="6">Protein kinase domain-containing protein</fullName>
    </recommendedName>
</protein>
<dbReference type="CDD" id="cd14066">
    <property type="entry name" value="STKc_IRAK"/>
    <property type="match status" value="1"/>
</dbReference>
<evidence type="ECO:0000256" key="1">
    <source>
        <dbReference type="ARBA" id="ARBA00022741"/>
    </source>
</evidence>
<dbReference type="GO" id="GO:0007166">
    <property type="term" value="P:cell surface receptor signaling pathway"/>
    <property type="evidence" value="ECO:0000318"/>
    <property type="project" value="GO_Central"/>
</dbReference>
<dbReference type="InterPro" id="IPR008266">
    <property type="entry name" value="Tyr_kinase_AS"/>
</dbReference>
<accession>W1PBL1</accession>
<dbReference type="GO" id="GO:0005886">
    <property type="term" value="C:plasma membrane"/>
    <property type="evidence" value="ECO:0000318"/>
    <property type="project" value="GO_Central"/>
</dbReference>
<feature type="signal peptide" evidence="5">
    <location>
        <begin position="1"/>
        <end position="24"/>
    </location>
</feature>
<sequence length="590" mass="64516">MQMPLIPQFFFSFLLILILDESSAARSQPCSAPPFSYPCPPFDSDPPPFPFAAVSGCGHPGFRIHCDSPHSLISIDNFIFQLFRVSPSSLQIAFPHSLPARPFNLSAPFGPSPSSCARLSRVPGVGVTNESLSRWQRRLLLHPLLLLPACKPPFSQSHHNDSTPVDLHEYLRSGAMEVVWDEEDAYFGGCQVCRLAHGLCGFNETDPRKPFLCYPSASAELSQRGAYHKILVGICVVAVALSIVGLLVLLVAVILRYKRRGMVVEQDDLSKVFHKDALLLHHMSKPLHLDQQPHSFAYEELAISTNHFDPKRKLGDGGFGSVYLGQLPDGQLVAVKKLHRHTAGKAKSFRNEILVLSGLSHPHLVKLHGFCCDSRGLLLVYEYVPNGTLADHLHCRRHKRLGWSTRLCMALQTAEAIAYLHTAVSPPIVHRDVTAANIFVEKGLSIKVGDFGLCRLLLDGGGGGGGSGGGVWTGPQGTPGYLDPDYHRSYCLTEKSDVYSFGVVLLELISGKRAVDMSRDKREVGLADMAVAKIQVGALHEVVDPEVQGAMAAVSSVAELAFRCVAADKDDRPDMREVVAELTRISRDCT</sequence>
<dbReference type="EMBL" id="KI394265">
    <property type="protein sequence ID" value="ERN04420.1"/>
    <property type="molecule type" value="Genomic_DNA"/>
</dbReference>
<dbReference type="PROSITE" id="PS50011">
    <property type="entry name" value="PROTEIN_KINASE_DOM"/>
    <property type="match status" value="1"/>
</dbReference>
<keyword evidence="4" id="KW-0812">Transmembrane</keyword>
<dbReference type="InterPro" id="IPR017441">
    <property type="entry name" value="Protein_kinase_ATP_BS"/>
</dbReference>
<feature type="transmembrane region" description="Helical" evidence="4">
    <location>
        <begin position="230"/>
        <end position="255"/>
    </location>
</feature>
<dbReference type="InterPro" id="IPR000719">
    <property type="entry name" value="Prot_kinase_dom"/>
</dbReference>
<dbReference type="SUPFAM" id="SSF56112">
    <property type="entry name" value="Protein kinase-like (PK-like)"/>
    <property type="match status" value="1"/>
</dbReference>
<keyword evidence="5" id="KW-0732">Signal</keyword>
<dbReference type="AlphaFoldDB" id="W1PBL1"/>
<feature type="chain" id="PRO_5004807891" description="Protein kinase domain-containing protein" evidence="5">
    <location>
        <begin position="25"/>
        <end position="590"/>
    </location>
</feature>
<evidence type="ECO:0000256" key="4">
    <source>
        <dbReference type="SAM" id="Phobius"/>
    </source>
</evidence>
<gene>
    <name evidence="7" type="ORF">AMTR_s00133p00058260</name>
</gene>
<dbReference type="Proteomes" id="UP000017836">
    <property type="component" value="Unassembled WGS sequence"/>
</dbReference>
<dbReference type="HOGENOM" id="CLU_000288_115_3_1"/>
<dbReference type="PANTHER" id="PTHR46008">
    <property type="entry name" value="LEAF RUST 10 DISEASE-RESISTANCE LOCUS RECEPTOR-LIKE PROTEIN KINASE-LIKE 1.4"/>
    <property type="match status" value="1"/>
</dbReference>
<dbReference type="PROSITE" id="PS00109">
    <property type="entry name" value="PROTEIN_KINASE_TYR"/>
    <property type="match status" value="1"/>
</dbReference>
<evidence type="ECO:0000259" key="6">
    <source>
        <dbReference type="PROSITE" id="PS50011"/>
    </source>
</evidence>
<dbReference type="Gene3D" id="1.10.510.10">
    <property type="entry name" value="Transferase(Phosphotransferase) domain 1"/>
    <property type="match status" value="1"/>
</dbReference>
<dbReference type="PROSITE" id="PS00107">
    <property type="entry name" value="PROTEIN_KINASE_ATP"/>
    <property type="match status" value="1"/>
</dbReference>
<organism evidence="7 8">
    <name type="scientific">Amborella trichopoda</name>
    <dbReference type="NCBI Taxonomy" id="13333"/>
    <lineage>
        <taxon>Eukaryota</taxon>
        <taxon>Viridiplantae</taxon>
        <taxon>Streptophyta</taxon>
        <taxon>Embryophyta</taxon>
        <taxon>Tracheophyta</taxon>
        <taxon>Spermatophyta</taxon>
        <taxon>Magnoliopsida</taxon>
        <taxon>Amborellales</taxon>
        <taxon>Amborellaceae</taxon>
        <taxon>Amborella</taxon>
    </lineage>
</organism>
<evidence type="ECO:0000256" key="3">
    <source>
        <dbReference type="PROSITE-ProRule" id="PRU10141"/>
    </source>
</evidence>
<name>W1PBL1_AMBTC</name>
<keyword evidence="4" id="KW-0472">Membrane</keyword>
<dbReference type="eggNOG" id="KOG1187">
    <property type="taxonomic scope" value="Eukaryota"/>
</dbReference>
<dbReference type="GO" id="GO:0005524">
    <property type="term" value="F:ATP binding"/>
    <property type="evidence" value="ECO:0007669"/>
    <property type="project" value="UniProtKB-UniRule"/>
</dbReference>
<feature type="domain" description="Protein kinase" evidence="6">
    <location>
        <begin position="308"/>
        <end position="585"/>
    </location>
</feature>
<evidence type="ECO:0000256" key="5">
    <source>
        <dbReference type="SAM" id="SignalP"/>
    </source>
</evidence>
<evidence type="ECO:0000256" key="2">
    <source>
        <dbReference type="ARBA" id="ARBA00022840"/>
    </source>
</evidence>
<dbReference type="InterPro" id="IPR001245">
    <property type="entry name" value="Ser-Thr/Tyr_kinase_cat_dom"/>
</dbReference>
<proteinExistence type="predicted"/>
<reference evidence="8" key="1">
    <citation type="journal article" date="2013" name="Science">
        <title>The Amborella genome and the evolution of flowering plants.</title>
        <authorList>
            <consortium name="Amborella Genome Project"/>
        </authorList>
    </citation>
    <scope>NUCLEOTIDE SEQUENCE [LARGE SCALE GENOMIC DNA]</scope>
</reference>
<feature type="binding site" evidence="3">
    <location>
        <position position="345"/>
    </location>
    <ligand>
        <name>ATP</name>
        <dbReference type="ChEBI" id="CHEBI:30616"/>
    </ligand>
</feature>